<dbReference type="EMBL" id="MLJW01000002">
    <property type="protein sequence ID" value="OIR18814.1"/>
    <property type="molecule type" value="Genomic_DNA"/>
</dbReference>
<gene>
    <name evidence="7" type="primary">nreC_2</name>
    <name evidence="7" type="ORF">GALL_11540</name>
</gene>
<dbReference type="InterPro" id="IPR011006">
    <property type="entry name" value="CheY-like_superfamily"/>
</dbReference>
<evidence type="ECO:0000256" key="3">
    <source>
        <dbReference type="ARBA" id="ARBA00023125"/>
    </source>
</evidence>
<evidence type="ECO:0000256" key="4">
    <source>
        <dbReference type="ARBA" id="ARBA00023163"/>
    </source>
</evidence>
<dbReference type="GO" id="GO:0006355">
    <property type="term" value="P:regulation of DNA-templated transcription"/>
    <property type="evidence" value="ECO:0007669"/>
    <property type="project" value="InterPro"/>
</dbReference>
<feature type="domain" description="Response regulatory" evidence="6">
    <location>
        <begin position="7"/>
        <end position="123"/>
    </location>
</feature>
<evidence type="ECO:0000313" key="7">
    <source>
        <dbReference type="EMBL" id="OIR18814.1"/>
    </source>
</evidence>
<dbReference type="InterPro" id="IPR058245">
    <property type="entry name" value="NreC/VraR/RcsB-like_REC"/>
</dbReference>
<evidence type="ECO:0000256" key="2">
    <source>
        <dbReference type="ARBA" id="ARBA00023015"/>
    </source>
</evidence>
<dbReference type="AlphaFoldDB" id="A0A1J5U3C4"/>
<dbReference type="PROSITE" id="PS50110">
    <property type="entry name" value="RESPONSE_REGULATORY"/>
    <property type="match status" value="1"/>
</dbReference>
<dbReference type="SMART" id="SM00421">
    <property type="entry name" value="HTH_LUXR"/>
    <property type="match status" value="1"/>
</dbReference>
<evidence type="ECO:0000259" key="5">
    <source>
        <dbReference type="PROSITE" id="PS50043"/>
    </source>
</evidence>
<keyword evidence="4" id="KW-0804">Transcription</keyword>
<dbReference type="CDD" id="cd06170">
    <property type="entry name" value="LuxR_C_like"/>
    <property type="match status" value="1"/>
</dbReference>
<evidence type="ECO:0000256" key="1">
    <source>
        <dbReference type="ARBA" id="ARBA00022553"/>
    </source>
</evidence>
<dbReference type="SMART" id="SM00448">
    <property type="entry name" value="REC"/>
    <property type="match status" value="1"/>
</dbReference>
<comment type="caution">
    <text evidence="7">The sequence shown here is derived from an EMBL/GenBank/DDBJ whole genome shotgun (WGS) entry which is preliminary data.</text>
</comment>
<accession>A0A1J5U3C4</accession>
<organism evidence="7">
    <name type="scientific">mine drainage metagenome</name>
    <dbReference type="NCBI Taxonomy" id="410659"/>
    <lineage>
        <taxon>unclassified sequences</taxon>
        <taxon>metagenomes</taxon>
        <taxon>ecological metagenomes</taxon>
    </lineage>
</organism>
<dbReference type="InterPro" id="IPR001789">
    <property type="entry name" value="Sig_transdc_resp-reg_receiver"/>
</dbReference>
<dbReference type="InterPro" id="IPR000792">
    <property type="entry name" value="Tscrpt_reg_LuxR_C"/>
</dbReference>
<dbReference type="Gene3D" id="3.40.50.2300">
    <property type="match status" value="1"/>
</dbReference>
<dbReference type="SUPFAM" id="SSF46894">
    <property type="entry name" value="C-terminal effector domain of the bipartite response regulators"/>
    <property type="match status" value="1"/>
</dbReference>
<feature type="domain" description="HTH luxR-type" evidence="5">
    <location>
        <begin position="152"/>
        <end position="217"/>
    </location>
</feature>
<dbReference type="InterPro" id="IPR039420">
    <property type="entry name" value="WalR-like"/>
</dbReference>
<dbReference type="InterPro" id="IPR016032">
    <property type="entry name" value="Sig_transdc_resp-reg_C-effctor"/>
</dbReference>
<name>A0A1J5U3C4_9ZZZZ</name>
<proteinExistence type="predicted"/>
<dbReference type="PANTHER" id="PTHR43214:SF41">
    <property type="entry name" value="NITRATE_NITRITE RESPONSE REGULATOR PROTEIN NARP"/>
    <property type="match status" value="1"/>
</dbReference>
<dbReference type="GO" id="GO:0003677">
    <property type="term" value="F:DNA binding"/>
    <property type="evidence" value="ECO:0007669"/>
    <property type="project" value="UniProtKB-KW"/>
</dbReference>
<sequence>MSKTRISILIADDHSVIREGLKILLGNEKDFCVIGEAATGKEAVDLAKQHSPDVVIMDLSMPILNGFEAMRQIRRARPATRLVVLSAYCDDEYVERTSEIGAHGFISKEHTFSTLANAIRQITRGKCPFLSLAHVDGAAQKSRKGAPKSLSDKGRNDGLTVRELQVLQLVSEGAANKQVAATLGISIKTVQKHRQQLMDKLDIHDTAGLTRYAIAAGVIDNSTTRKRSPA</sequence>
<dbReference type="SUPFAM" id="SSF52172">
    <property type="entry name" value="CheY-like"/>
    <property type="match status" value="1"/>
</dbReference>
<keyword evidence="2" id="KW-0805">Transcription regulation</keyword>
<dbReference type="PROSITE" id="PS50043">
    <property type="entry name" value="HTH_LUXR_2"/>
    <property type="match status" value="1"/>
</dbReference>
<dbReference type="GO" id="GO:0000160">
    <property type="term" value="P:phosphorelay signal transduction system"/>
    <property type="evidence" value="ECO:0007669"/>
    <property type="project" value="InterPro"/>
</dbReference>
<dbReference type="CDD" id="cd17535">
    <property type="entry name" value="REC_NarL-like"/>
    <property type="match status" value="1"/>
</dbReference>
<dbReference type="PRINTS" id="PR00038">
    <property type="entry name" value="HTHLUXR"/>
</dbReference>
<dbReference type="Pfam" id="PF00196">
    <property type="entry name" value="GerE"/>
    <property type="match status" value="1"/>
</dbReference>
<keyword evidence="3" id="KW-0238">DNA-binding</keyword>
<reference evidence="7" key="1">
    <citation type="submission" date="2016-10" db="EMBL/GenBank/DDBJ databases">
        <title>Sequence of Gallionella enrichment culture.</title>
        <authorList>
            <person name="Poehlein A."/>
            <person name="Muehling M."/>
            <person name="Daniel R."/>
        </authorList>
    </citation>
    <scope>NUCLEOTIDE SEQUENCE</scope>
</reference>
<keyword evidence="1" id="KW-0597">Phosphoprotein</keyword>
<dbReference type="PANTHER" id="PTHR43214">
    <property type="entry name" value="TWO-COMPONENT RESPONSE REGULATOR"/>
    <property type="match status" value="1"/>
</dbReference>
<evidence type="ECO:0000259" key="6">
    <source>
        <dbReference type="PROSITE" id="PS50110"/>
    </source>
</evidence>
<dbReference type="Pfam" id="PF00072">
    <property type="entry name" value="Response_reg"/>
    <property type="match status" value="1"/>
</dbReference>
<protein>
    <submittedName>
        <fullName evidence="7">Oxygen regulatory protein NreC</fullName>
    </submittedName>
</protein>